<sequence>MKQFRVEEDFWKLFPEAQLHLVVVKGINNHKPQDERYLIDLLKDGKEAAKGYLTEEVFSQNSVIKEWREAFSTFKTKKGARSSIEALLKRVDQGRDFQPINSLVDIYNSISLTYALPCGGEDLQSIEGDLYLGVAAGGESFLPLGAESDAPALPGEIIYGDEKGAVCRCWNWREAQRTMLKEETTDAVLVIESINPEQHQRADKAVKELKRLVDVYFETESHIEKIAKPSTSVSL</sequence>
<dbReference type="Pfam" id="PF03483">
    <property type="entry name" value="B3_4"/>
    <property type="match status" value="1"/>
</dbReference>
<proteinExistence type="predicted"/>
<dbReference type="Proteomes" id="UP000199136">
    <property type="component" value="Unassembled WGS sequence"/>
</dbReference>
<evidence type="ECO:0000259" key="1">
    <source>
        <dbReference type="SMART" id="SM00873"/>
    </source>
</evidence>
<gene>
    <name evidence="2" type="ORF">SAMN04488506_1725</name>
</gene>
<organism evidence="2 3">
    <name type="scientific">Desemzia incerta</name>
    <dbReference type="NCBI Taxonomy" id="82801"/>
    <lineage>
        <taxon>Bacteria</taxon>
        <taxon>Bacillati</taxon>
        <taxon>Bacillota</taxon>
        <taxon>Bacilli</taxon>
        <taxon>Lactobacillales</taxon>
        <taxon>Carnobacteriaceae</taxon>
        <taxon>Desemzia</taxon>
    </lineage>
</organism>
<name>A0A1I5Y1Z6_9LACT</name>
<dbReference type="AlphaFoldDB" id="A0A1I5Y1Z6"/>
<dbReference type="PANTHER" id="PTHR39209">
    <property type="match status" value="1"/>
</dbReference>
<feature type="domain" description="B3/B4 tRNA-binding" evidence="1">
    <location>
        <begin position="65"/>
        <end position="214"/>
    </location>
</feature>
<accession>A0A1I5Y1Z6</accession>
<dbReference type="STRING" id="82801.SAMN04488506_1725"/>
<evidence type="ECO:0000313" key="3">
    <source>
        <dbReference type="Proteomes" id="UP000199136"/>
    </source>
</evidence>
<dbReference type="EMBL" id="FOXW01000006">
    <property type="protein sequence ID" value="SFQ38281.1"/>
    <property type="molecule type" value="Genomic_DNA"/>
</dbReference>
<dbReference type="GO" id="GO:0003723">
    <property type="term" value="F:RNA binding"/>
    <property type="evidence" value="ECO:0007669"/>
    <property type="project" value="InterPro"/>
</dbReference>
<protein>
    <submittedName>
        <fullName evidence="2">B3/B4 domain-containing protein (DNA/RNA-binding domain of Phe-tRNA-synthetase)</fullName>
    </submittedName>
</protein>
<dbReference type="OrthoDB" id="276580at2"/>
<keyword evidence="3" id="KW-1185">Reference proteome</keyword>
<dbReference type="InterPro" id="IPR020825">
    <property type="entry name" value="Phe-tRNA_synthase-like_B3/B4"/>
</dbReference>
<evidence type="ECO:0000313" key="2">
    <source>
        <dbReference type="EMBL" id="SFQ38281.1"/>
    </source>
</evidence>
<dbReference type="SMART" id="SM00873">
    <property type="entry name" value="B3_4"/>
    <property type="match status" value="1"/>
</dbReference>
<dbReference type="GO" id="GO:0004826">
    <property type="term" value="F:phenylalanine-tRNA ligase activity"/>
    <property type="evidence" value="ECO:0007669"/>
    <property type="project" value="InterPro"/>
</dbReference>
<dbReference type="PANTHER" id="PTHR39209:SF2">
    <property type="entry name" value="CYTOPLASMIC PROTEIN"/>
    <property type="match status" value="1"/>
</dbReference>
<dbReference type="SUPFAM" id="SSF56037">
    <property type="entry name" value="PheT/TilS domain"/>
    <property type="match status" value="1"/>
</dbReference>
<reference evidence="2 3" key="1">
    <citation type="submission" date="2016-10" db="EMBL/GenBank/DDBJ databases">
        <authorList>
            <person name="de Groot N.N."/>
        </authorList>
    </citation>
    <scope>NUCLEOTIDE SEQUENCE [LARGE SCALE GENOMIC DNA]</scope>
    <source>
        <strain evidence="2 3">DSM 20581</strain>
    </source>
</reference>
<dbReference type="Gene3D" id="3.50.40.10">
    <property type="entry name" value="Phenylalanyl-trna Synthetase, Chain B, domain 3"/>
    <property type="match status" value="1"/>
</dbReference>
<dbReference type="InterPro" id="IPR005146">
    <property type="entry name" value="B3/B4_tRNA-bd"/>
</dbReference>
<dbReference type="RefSeq" id="WP_092480761.1">
    <property type="nucleotide sequence ID" value="NZ_FOXW01000006.1"/>
</dbReference>